<comment type="caution">
    <text evidence="1">The sequence shown here is derived from an EMBL/GenBank/DDBJ whole genome shotgun (WGS) entry which is preliminary data.</text>
</comment>
<dbReference type="Proteomes" id="UP001285154">
    <property type="component" value="Unassembled WGS sequence"/>
</dbReference>
<keyword evidence="2" id="KW-1185">Reference proteome</keyword>
<name>A0ABU5AF92_9HYPH</name>
<gene>
    <name evidence="1" type="ORF">RFM42_33885</name>
</gene>
<evidence type="ECO:0000313" key="2">
    <source>
        <dbReference type="Proteomes" id="UP001285154"/>
    </source>
</evidence>
<feature type="non-terminal residue" evidence="1">
    <location>
        <position position="49"/>
    </location>
</feature>
<dbReference type="EMBL" id="JAVIIQ010000048">
    <property type="protein sequence ID" value="MDX8535958.1"/>
    <property type="molecule type" value="Genomic_DNA"/>
</dbReference>
<organism evidence="1 2">
    <name type="scientific">Mesorhizobium vachelliae</name>
    <dbReference type="NCBI Taxonomy" id="3072309"/>
    <lineage>
        <taxon>Bacteria</taxon>
        <taxon>Pseudomonadati</taxon>
        <taxon>Pseudomonadota</taxon>
        <taxon>Alphaproteobacteria</taxon>
        <taxon>Hyphomicrobiales</taxon>
        <taxon>Phyllobacteriaceae</taxon>
        <taxon>Mesorhizobium</taxon>
    </lineage>
</organism>
<accession>A0ABU5AF92</accession>
<protein>
    <submittedName>
        <fullName evidence="1">IS630 family transposase</fullName>
    </submittedName>
</protein>
<evidence type="ECO:0000313" key="1">
    <source>
        <dbReference type="EMBL" id="MDX8535958.1"/>
    </source>
</evidence>
<proteinExistence type="predicted"/>
<reference evidence="1 2" key="1">
    <citation type="submission" date="2023-08" db="EMBL/GenBank/DDBJ databases">
        <title>Implementing the SeqCode for naming new Mesorhizobium species isolated from Vachellia karroo root nodules.</title>
        <authorList>
            <person name="Van Lill M."/>
        </authorList>
    </citation>
    <scope>NUCLEOTIDE SEQUENCE [LARGE SCALE GENOMIC DNA]</scope>
    <source>
        <strain evidence="1 2">VK25D</strain>
    </source>
</reference>
<sequence>MRTGISLTVSPSDHRRLTALISDRNNPQKYVWRAEIVLLSADGVGTVEI</sequence>